<proteinExistence type="predicted"/>
<keyword evidence="4" id="KW-0862">Zinc</keyword>
<comment type="cofactor">
    <cofactor evidence="1">
        <name>Zn(2+)</name>
        <dbReference type="ChEBI" id="CHEBI:29105"/>
    </cofactor>
</comment>
<dbReference type="EMBL" id="CP114040">
    <property type="protein sequence ID" value="WAS91976.1"/>
    <property type="molecule type" value="Genomic_DNA"/>
</dbReference>
<dbReference type="RefSeq" id="WP_269034329.1">
    <property type="nucleotide sequence ID" value="NZ_CP114040.1"/>
</dbReference>
<protein>
    <submittedName>
        <fullName evidence="5">3-keto-5-aminohexanoate cleavage protein</fullName>
    </submittedName>
</protein>
<evidence type="ECO:0000256" key="3">
    <source>
        <dbReference type="ARBA" id="ARBA00022723"/>
    </source>
</evidence>
<evidence type="ECO:0000256" key="4">
    <source>
        <dbReference type="ARBA" id="ARBA00022833"/>
    </source>
</evidence>
<dbReference type="InterPro" id="IPR013785">
    <property type="entry name" value="Aldolase_TIM"/>
</dbReference>
<evidence type="ECO:0000256" key="2">
    <source>
        <dbReference type="ARBA" id="ARBA00022679"/>
    </source>
</evidence>
<dbReference type="InterPro" id="IPR008567">
    <property type="entry name" value="BKACE"/>
</dbReference>
<dbReference type="PANTHER" id="PTHR37418">
    <property type="entry name" value="3-KETO-5-AMINOHEXANOATE CLEAVAGE ENZYME-RELATED"/>
    <property type="match status" value="1"/>
</dbReference>
<keyword evidence="2" id="KW-0808">Transferase</keyword>
<name>A0ABY7GYC3_9BACT</name>
<dbReference type="PANTHER" id="PTHR37418:SF2">
    <property type="entry name" value="3-KETO-5-AMINOHEXANOATE CLEAVAGE ENZYME"/>
    <property type="match status" value="1"/>
</dbReference>
<keyword evidence="3" id="KW-0479">Metal-binding</keyword>
<organism evidence="5 6">
    <name type="scientific">Nannocystis punicea</name>
    <dbReference type="NCBI Taxonomy" id="2995304"/>
    <lineage>
        <taxon>Bacteria</taxon>
        <taxon>Pseudomonadati</taxon>
        <taxon>Myxococcota</taxon>
        <taxon>Polyangia</taxon>
        <taxon>Nannocystales</taxon>
        <taxon>Nannocystaceae</taxon>
        <taxon>Nannocystis</taxon>
    </lineage>
</organism>
<gene>
    <name evidence="5" type="ORF">O0S08_37825</name>
</gene>
<accession>A0ABY7GYC3</accession>
<dbReference type="Proteomes" id="UP001164459">
    <property type="component" value="Chromosome"/>
</dbReference>
<evidence type="ECO:0000256" key="1">
    <source>
        <dbReference type="ARBA" id="ARBA00001947"/>
    </source>
</evidence>
<sequence>MTHDKAIVTCALTGVLTNPKQHPVPVTPEELARAARQARDAGASVVHVHFRRQEPGMGFLPSWEPEVAVAVREAIRAECPDLIFNMTTGVVGEDISGPVACMRAIKPEIAACNAGSLNYLKARSDGTWAWPPMVFDNPVEKVKAFLDVMAECGTVPEFECFDLGIVRSVGLYVDVGLARHPHYNLVTGVASGMPTDPELLSFLLKYIKPGSRWEVTAIGREEIWAIHRRAAELGGDLRTGLEDTFYLPDGSRADSNGRLIEALVASAREVGREIASPAEARQRMHLAS</sequence>
<evidence type="ECO:0000313" key="6">
    <source>
        <dbReference type="Proteomes" id="UP001164459"/>
    </source>
</evidence>
<dbReference type="Gene3D" id="3.20.20.70">
    <property type="entry name" value="Aldolase class I"/>
    <property type="match status" value="1"/>
</dbReference>
<reference evidence="5" key="1">
    <citation type="submission" date="2022-11" db="EMBL/GenBank/DDBJ databases">
        <title>Minimal conservation of predation-associated metabolite biosynthetic gene clusters underscores biosynthetic potential of Myxococcota including descriptions for ten novel species: Archangium lansinium sp. nov., Myxococcus landrumus sp. nov., Nannocystis bai.</title>
        <authorList>
            <person name="Ahearne A."/>
            <person name="Stevens C."/>
            <person name="Dowd S."/>
        </authorList>
    </citation>
    <scope>NUCLEOTIDE SEQUENCE</scope>
    <source>
        <strain evidence="5">Fl3</strain>
    </source>
</reference>
<dbReference type="Pfam" id="PF05853">
    <property type="entry name" value="BKACE"/>
    <property type="match status" value="1"/>
</dbReference>
<keyword evidence="6" id="KW-1185">Reference proteome</keyword>
<evidence type="ECO:0000313" key="5">
    <source>
        <dbReference type="EMBL" id="WAS91976.1"/>
    </source>
</evidence>